<evidence type="ECO:0000259" key="6">
    <source>
        <dbReference type="PROSITE" id="PS50048"/>
    </source>
</evidence>
<dbReference type="AlphaFoldDB" id="A0A8H4T5Q5"/>
<keyword evidence="2" id="KW-0238">DNA-binding</keyword>
<name>A0A8H4T5Q5_9HYPO</name>
<evidence type="ECO:0000313" key="8">
    <source>
        <dbReference type="Proteomes" id="UP000622797"/>
    </source>
</evidence>
<evidence type="ECO:0000256" key="3">
    <source>
        <dbReference type="ARBA" id="ARBA00023163"/>
    </source>
</evidence>
<dbReference type="Proteomes" id="UP000622797">
    <property type="component" value="Unassembled WGS sequence"/>
</dbReference>
<dbReference type="Pfam" id="PF00172">
    <property type="entry name" value="Zn_clus"/>
    <property type="match status" value="1"/>
</dbReference>
<dbReference type="GO" id="GO:0005634">
    <property type="term" value="C:nucleus"/>
    <property type="evidence" value="ECO:0007669"/>
    <property type="project" value="TreeGrafter"/>
</dbReference>
<keyword evidence="8" id="KW-1185">Reference proteome</keyword>
<dbReference type="PANTHER" id="PTHR31069:SF12">
    <property type="entry name" value="TRANSCRIPTION FACTOR DOMAIN-CONTAINING PROTEIN"/>
    <property type="match status" value="1"/>
</dbReference>
<evidence type="ECO:0000256" key="4">
    <source>
        <dbReference type="ARBA" id="ARBA00023242"/>
    </source>
</evidence>
<dbReference type="PROSITE" id="PS50048">
    <property type="entry name" value="ZN2_CY6_FUNGAL_2"/>
    <property type="match status" value="1"/>
</dbReference>
<gene>
    <name evidence="7" type="ORF">FSARC_12806</name>
</gene>
<organism evidence="7 8">
    <name type="scientific">Fusarium sarcochroum</name>
    <dbReference type="NCBI Taxonomy" id="1208366"/>
    <lineage>
        <taxon>Eukaryota</taxon>
        <taxon>Fungi</taxon>
        <taxon>Dikarya</taxon>
        <taxon>Ascomycota</taxon>
        <taxon>Pezizomycotina</taxon>
        <taxon>Sordariomycetes</taxon>
        <taxon>Hypocreomycetidae</taxon>
        <taxon>Hypocreales</taxon>
        <taxon>Nectriaceae</taxon>
        <taxon>Fusarium</taxon>
        <taxon>Fusarium lateritium species complex</taxon>
    </lineage>
</organism>
<dbReference type="GO" id="GO:0000978">
    <property type="term" value="F:RNA polymerase II cis-regulatory region sequence-specific DNA binding"/>
    <property type="evidence" value="ECO:0007669"/>
    <property type="project" value="TreeGrafter"/>
</dbReference>
<keyword evidence="1" id="KW-0805">Transcription regulation</keyword>
<dbReference type="InterPro" id="IPR036864">
    <property type="entry name" value="Zn2-C6_fun-type_DNA-bd_sf"/>
</dbReference>
<dbReference type="OrthoDB" id="4216928at2759"/>
<keyword evidence="4" id="KW-0539">Nucleus</keyword>
<dbReference type="GO" id="GO:0000981">
    <property type="term" value="F:DNA-binding transcription factor activity, RNA polymerase II-specific"/>
    <property type="evidence" value="ECO:0007669"/>
    <property type="project" value="InterPro"/>
</dbReference>
<evidence type="ECO:0000256" key="5">
    <source>
        <dbReference type="SAM" id="MobiDB-lite"/>
    </source>
</evidence>
<reference evidence="7" key="1">
    <citation type="journal article" date="2020" name="BMC Genomics">
        <title>Correction to: Identification and distribution of gene clusters required for synthesis of sphingolipid metabolism inhibitors in diverse species of the filamentous fungus Fusarium.</title>
        <authorList>
            <person name="Kim H.S."/>
            <person name="Lohmar J.M."/>
            <person name="Busman M."/>
            <person name="Brown D.W."/>
            <person name="Naumann T.A."/>
            <person name="Divon H.H."/>
            <person name="Lysoe E."/>
            <person name="Uhlig S."/>
            <person name="Proctor R.H."/>
        </authorList>
    </citation>
    <scope>NUCLEOTIDE SEQUENCE</scope>
    <source>
        <strain evidence="7">NRRL 20472</strain>
    </source>
</reference>
<dbReference type="PANTHER" id="PTHR31069">
    <property type="entry name" value="OLEATE-ACTIVATED TRANSCRIPTION FACTOR 1-RELATED"/>
    <property type="match status" value="1"/>
</dbReference>
<dbReference type="EMBL" id="JABEXW010000903">
    <property type="protein sequence ID" value="KAF4951801.1"/>
    <property type="molecule type" value="Genomic_DNA"/>
</dbReference>
<dbReference type="CDD" id="cd00067">
    <property type="entry name" value="GAL4"/>
    <property type="match status" value="1"/>
</dbReference>
<dbReference type="GO" id="GO:0008270">
    <property type="term" value="F:zinc ion binding"/>
    <property type="evidence" value="ECO:0007669"/>
    <property type="project" value="InterPro"/>
</dbReference>
<dbReference type="InterPro" id="IPR001138">
    <property type="entry name" value="Zn2Cys6_DnaBD"/>
</dbReference>
<feature type="region of interest" description="Disordered" evidence="5">
    <location>
        <begin position="141"/>
        <end position="162"/>
    </location>
</feature>
<accession>A0A8H4T5Q5</accession>
<dbReference type="InterPro" id="IPR050675">
    <property type="entry name" value="OAF3"/>
</dbReference>
<comment type="caution">
    <text evidence="7">The sequence shown here is derived from an EMBL/GenBank/DDBJ whole genome shotgun (WGS) entry which is preliminary data.</text>
</comment>
<feature type="domain" description="Zn(2)-C6 fungal-type" evidence="6">
    <location>
        <begin position="8"/>
        <end position="38"/>
    </location>
</feature>
<proteinExistence type="predicted"/>
<dbReference type="Gene3D" id="4.10.240.10">
    <property type="entry name" value="Zn(2)-C6 fungal-type DNA-binding domain"/>
    <property type="match status" value="1"/>
</dbReference>
<sequence>MISSRRKSCFACVRGKRRCDLDFPECGRCLARRVTCLYAWISPEEAHAVVQSSSSSLWMPQEIRPDQTGPIETLQWDYQLPGPGESHAHDDMTFDSLLPLTTPVALPPALVPLLKEIMGRGRTISFLNPDLQLKSPEASNLNAGSVSHAPQPSHSFNVPSTSLQINNNSPITTDRIFQARSEYAAGRLVLQIKALAETGQTTFIHHTHVEASGILRDALATCSMHVMRNSTNMFLVQSEITRRAELLVQATEKAISLSQSGSYSTMNLDLLPTVQAMLIYQCMRLFSTGDVAQQTQAERDAEPLARWIRILEDQTQWSRGNSADATQLDIPVWNDWIQSESIQRTLIFAELLDGIYTYLKFSWYRPSARMAKLCFTGQVALWEARSAAEWHQAMAERPWLRVNMSSFNDDIEAAFPDDLDEMGILIRASYDGVDALKEWLGGDGRLLEKWGLKPRDSFVF</sequence>
<dbReference type="SMART" id="SM00066">
    <property type="entry name" value="GAL4"/>
    <property type="match status" value="1"/>
</dbReference>
<dbReference type="GO" id="GO:0045944">
    <property type="term" value="P:positive regulation of transcription by RNA polymerase II"/>
    <property type="evidence" value="ECO:0007669"/>
    <property type="project" value="TreeGrafter"/>
</dbReference>
<keyword evidence="3" id="KW-0804">Transcription</keyword>
<dbReference type="SUPFAM" id="SSF57701">
    <property type="entry name" value="Zn2/Cys6 DNA-binding domain"/>
    <property type="match status" value="1"/>
</dbReference>
<evidence type="ECO:0000256" key="2">
    <source>
        <dbReference type="ARBA" id="ARBA00023125"/>
    </source>
</evidence>
<evidence type="ECO:0000256" key="1">
    <source>
        <dbReference type="ARBA" id="ARBA00023015"/>
    </source>
</evidence>
<reference evidence="7" key="2">
    <citation type="submission" date="2020-05" db="EMBL/GenBank/DDBJ databases">
        <authorList>
            <person name="Kim H.-S."/>
            <person name="Proctor R.H."/>
            <person name="Brown D.W."/>
        </authorList>
    </citation>
    <scope>NUCLEOTIDE SEQUENCE</scope>
    <source>
        <strain evidence="7">NRRL 20472</strain>
    </source>
</reference>
<evidence type="ECO:0000313" key="7">
    <source>
        <dbReference type="EMBL" id="KAF4951801.1"/>
    </source>
</evidence>
<protein>
    <recommendedName>
        <fullName evidence="6">Zn(2)-C6 fungal-type domain-containing protein</fullName>
    </recommendedName>
</protein>